<evidence type="ECO:0000313" key="10">
    <source>
        <dbReference type="Proteomes" id="UP001596047"/>
    </source>
</evidence>
<keyword evidence="7 8" id="KW-0472">Membrane</keyword>
<keyword evidence="2" id="KW-0673">Quorum sensing</keyword>
<dbReference type="Proteomes" id="UP001596047">
    <property type="component" value="Unassembled WGS sequence"/>
</dbReference>
<evidence type="ECO:0000256" key="6">
    <source>
        <dbReference type="ARBA" id="ARBA00022989"/>
    </source>
</evidence>
<feature type="transmembrane region" description="Helical" evidence="8">
    <location>
        <begin position="78"/>
        <end position="98"/>
    </location>
</feature>
<protein>
    <submittedName>
        <fullName evidence="9">Accessory gene regulator ArgB-like protein</fullName>
    </submittedName>
</protein>
<proteinExistence type="predicted"/>
<comment type="caution">
    <text evidence="9">The sequence shown here is derived from an EMBL/GenBank/DDBJ whole genome shotgun (WGS) entry which is preliminary data.</text>
</comment>
<keyword evidence="4 8" id="KW-0812">Transmembrane</keyword>
<evidence type="ECO:0000256" key="5">
    <source>
        <dbReference type="ARBA" id="ARBA00022801"/>
    </source>
</evidence>
<feature type="transmembrane region" description="Helical" evidence="8">
    <location>
        <begin position="29"/>
        <end position="50"/>
    </location>
</feature>
<keyword evidence="6 8" id="KW-1133">Transmembrane helix</keyword>
<name>A0ABW0W5N3_9BACL</name>
<dbReference type="Pfam" id="PF04647">
    <property type="entry name" value="AgrB"/>
    <property type="match status" value="1"/>
</dbReference>
<feature type="transmembrane region" description="Helical" evidence="8">
    <location>
        <begin position="104"/>
        <end position="123"/>
    </location>
</feature>
<keyword evidence="5" id="KW-0378">Hydrolase</keyword>
<evidence type="ECO:0000256" key="4">
    <source>
        <dbReference type="ARBA" id="ARBA00022692"/>
    </source>
</evidence>
<feature type="transmembrane region" description="Helical" evidence="8">
    <location>
        <begin position="135"/>
        <end position="162"/>
    </location>
</feature>
<sequence>MINSLAQLIAVRIKLVVPDHPASVNVLRYSISFFLNALFIILLSLLIALLTHRVPEAGIVLVAFAALRQVSGGAHLKSGTLCVVVSTAIITVLSFMSFMNDSSILWTNLASLLLVSLFAPSRIEQQTRIKETYYPLLKILSIVMVGSNFLIGSSVLAATFLAQSLTLIRQVPGRR</sequence>
<evidence type="ECO:0000256" key="8">
    <source>
        <dbReference type="SAM" id="Phobius"/>
    </source>
</evidence>
<keyword evidence="1" id="KW-1003">Cell membrane</keyword>
<evidence type="ECO:0000256" key="2">
    <source>
        <dbReference type="ARBA" id="ARBA00022654"/>
    </source>
</evidence>
<keyword evidence="10" id="KW-1185">Reference proteome</keyword>
<evidence type="ECO:0000256" key="7">
    <source>
        <dbReference type="ARBA" id="ARBA00023136"/>
    </source>
</evidence>
<keyword evidence="3" id="KW-0645">Protease</keyword>
<dbReference type="EMBL" id="JBHSOW010000127">
    <property type="protein sequence ID" value="MFC5653517.1"/>
    <property type="molecule type" value="Genomic_DNA"/>
</dbReference>
<organism evidence="9 10">
    <name type="scientific">Paenibacillus solisilvae</name>
    <dbReference type="NCBI Taxonomy" id="2486751"/>
    <lineage>
        <taxon>Bacteria</taxon>
        <taxon>Bacillati</taxon>
        <taxon>Bacillota</taxon>
        <taxon>Bacilli</taxon>
        <taxon>Bacillales</taxon>
        <taxon>Paenibacillaceae</taxon>
        <taxon>Paenibacillus</taxon>
    </lineage>
</organism>
<evidence type="ECO:0000256" key="3">
    <source>
        <dbReference type="ARBA" id="ARBA00022670"/>
    </source>
</evidence>
<gene>
    <name evidence="9" type="ORF">ACFPYJ_31240</name>
</gene>
<evidence type="ECO:0000313" key="9">
    <source>
        <dbReference type="EMBL" id="MFC5653517.1"/>
    </source>
</evidence>
<reference evidence="10" key="1">
    <citation type="journal article" date="2019" name="Int. J. Syst. Evol. Microbiol.">
        <title>The Global Catalogue of Microorganisms (GCM) 10K type strain sequencing project: providing services to taxonomists for standard genome sequencing and annotation.</title>
        <authorList>
            <consortium name="The Broad Institute Genomics Platform"/>
            <consortium name="The Broad Institute Genome Sequencing Center for Infectious Disease"/>
            <person name="Wu L."/>
            <person name="Ma J."/>
        </authorList>
    </citation>
    <scope>NUCLEOTIDE SEQUENCE [LARGE SCALE GENOMIC DNA]</scope>
    <source>
        <strain evidence="10">CGMCC 1.3240</strain>
    </source>
</reference>
<dbReference type="InterPro" id="IPR006741">
    <property type="entry name" value="AgrB"/>
</dbReference>
<accession>A0ABW0W5N3</accession>
<dbReference type="RefSeq" id="WP_379192170.1">
    <property type="nucleotide sequence ID" value="NZ_JBHSOW010000127.1"/>
</dbReference>
<dbReference type="SMART" id="SM00793">
    <property type="entry name" value="AgrB"/>
    <property type="match status" value="1"/>
</dbReference>
<evidence type="ECO:0000256" key="1">
    <source>
        <dbReference type="ARBA" id="ARBA00022475"/>
    </source>
</evidence>